<protein>
    <submittedName>
        <fullName evidence="1">Uncharacterized protein</fullName>
    </submittedName>
</protein>
<comment type="caution">
    <text evidence="1">The sequence shown here is derived from an EMBL/GenBank/DDBJ whole genome shotgun (WGS) entry which is preliminary data.</text>
</comment>
<dbReference type="Proteomes" id="UP000450012">
    <property type="component" value="Unassembled WGS sequence"/>
</dbReference>
<accession>A0A7X4GSW0</accession>
<sequence length="88" mass="9386">MHDLDEIQQSGAVASLEWLGASAALKPDEVMRILQDVACCAPGSSITFDYALATFQPQMLEHMLSQFGFRHVEHGAAAAGLGLIKATV</sequence>
<proteinExistence type="predicted"/>
<reference evidence="1 2" key="1">
    <citation type="submission" date="2019-12" db="EMBL/GenBank/DDBJ databases">
        <title>Novel species isolated from a subtropical stream in China.</title>
        <authorList>
            <person name="Lu H."/>
        </authorList>
    </citation>
    <scope>NUCLEOTIDE SEQUENCE [LARGE SCALE GENOMIC DNA]</scope>
    <source>
        <strain evidence="1 2">FT55W</strain>
    </source>
</reference>
<gene>
    <name evidence="1" type="ORF">GTP45_17260</name>
</gene>
<keyword evidence="2" id="KW-1185">Reference proteome</keyword>
<dbReference type="AlphaFoldDB" id="A0A7X4GSW0"/>
<evidence type="ECO:0000313" key="2">
    <source>
        <dbReference type="Proteomes" id="UP000450012"/>
    </source>
</evidence>
<evidence type="ECO:0000313" key="1">
    <source>
        <dbReference type="EMBL" id="MYM68569.1"/>
    </source>
</evidence>
<dbReference type="EMBL" id="WWCK01000005">
    <property type="protein sequence ID" value="MYM68569.1"/>
    <property type="molecule type" value="Genomic_DNA"/>
</dbReference>
<dbReference type="RefSeq" id="WP_161015115.1">
    <property type="nucleotide sequence ID" value="NZ_WWCK01000005.1"/>
</dbReference>
<name>A0A7X4GSW0_9BURK</name>
<organism evidence="1 2">
    <name type="scientific">Duganella rivi</name>
    <dbReference type="NCBI Taxonomy" id="2666083"/>
    <lineage>
        <taxon>Bacteria</taxon>
        <taxon>Pseudomonadati</taxon>
        <taxon>Pseudomonadota</taxon>
        <taxon>Betaproteobacteria</taxon>
        <taxon>Burkholderiales</taxon>
        <taxon>Oxalobacteraceae</taxon>
        <taxon>Telluria group</taxon>
        <taxon>Duganella</taxon>
    </lineage>
</organism>